<dbReference type="EnsemblMetazoa" id="PPA42365.1">
    <property type="protein sequence ID" value="PPA42365.1"/>
    <property type="gene ID" value="WBGene00280734"/>
</dbReference>
<accession>A0A2A6D1S2</accession>
<reference evidence="2" key="1">
    <citation type="journal article" date="2008" name="Nat. Genet.">
        <title>The Pristionchus pacificus genome provides a unique perspective on nematode lifestyle and parasitism.</title>
        <authorList>
            <person name="Dieterich C."/>
            <person name="Clifton S.W."/>
            <person name="Schuster L.N."/>
            <person name="Chinwalla A."/>
            <person name="Delehaunty K."/>
            <person name="Dinkelacker I."/>
            <person name="Fulton L."/>
            <person name="Fulton R."/>
            <person name="Godfrey J."/>
            <person name="Minx P."/>
            <person name="Mitreva M."/>
            <person name="Roeseler W."/>
            <person name="Tian H."/>
            <person name="Witte H."/>
            <person name="Yang S.P."/>
            <person name="Wilson R.K."/>
            <person name="Sommer R.J."/>
        </authorList>
    </citation>
    <scope>NUCLEOTIDE SEQUENCE [LARGE SCALE GENOMIC DNA]</scope>
    <source>
        <strain evidence="2">PS312</strain>
    </source>
</reference>
<dbReference type="Proteomes" id="UP000005239">
    <property type="component" value="Unassembled WGS sequence"/>
</dbReference>
<sequence length="90" mass="9955">MQAGFEEKLAILQAAAGKRMEAIVNSFGPHRFSGCRNIGLEILPYGDTRSSGLRFCGQVPYPSKPVYTDGDTMLCWLYRDINLPVTVEVS</sequence>
<evidence type="ECO:0000313" key="1">
    <source>
        <dbReference type="EnsemblMetazoa" id="PPA42365.1"/>
    </source>
</evidence>
<name>A0A2A6D1S2_PRIPA</name>
<gene>
    <name evidence="1" type="primary">WBGene00280734</name>
</gene>
<keyword evidence="2" id="KW-1185">Reference proteome</keyword>
<dbReference type="AlphaFoldDB" id="A0A2A6D1S2"/>
<evidence type="ECO:0000313" key="2">
    <source>
        <dbReference type="Proteomes" id="UP000005239"/>
    </source>
</evidence>
<organism evidence="1 2">
    <name type="scientific">Pristionchus pacificus</name>
    <name type="common">Parasitic nematode worm</name>
    <dbReference type="NCBI Taxonomy" id="54126"/>
    <lineage>
        <taxon>Eukaryota</taxon>
        <taxon>Metazoa</taxon>
        <taxon>Ecdysozoa</taxon>
        <taxon>Nematoda</taxon>
        <taxon>Chromadorea</taxon>
        <taxon>Rhabditida</taxon>
        <taxon>Rhabditina</taxon>
        <taxon>Diplogasteromorpha</taxon>
        <taxon>Diplogasteroidea</taxon>
        <taxon>Neodiplogasteridae</taxon>
        <taxon>Pristionchus</taxon>
    </lineage>
</organism>
<proteinExistence type="predicted"/>
<accession>A0A8R1Z484</accession>
<reference evidence="1" key="2">
    <citation type="submission" date="2022-06" db="UniProtKB">
        <authorList>
            <consortium name="EnsemblMetazoa"/>
        </authorList>
    </citation>
    <scope>IDENTIFICATION</scope>
    <source>
        <strain evidence="1">PS312</strain>
    </source>
</reference>
<protein>
    <submittedName>
        <fullName evidence="1">Uncharacterized protein</fullName>
    </submittedName>
</protein>